<evidence type="ECO:0000259" key="1">
    <source>
        <dbReference type="Pfam" id="PF00149"/>
    </source>
</evidence>
<organism evidence="2 3">
    <name type="scientific">Methanobrevibacter curvatus</name>
    <dbReference type="NCBI Taxonomy" id="49547"/>
    <lineage>
        <taxon>Archaea</taxon>
        <taxon>Methanobacteriati</taxon>
        <taxon>Methanobacteriota</taxon>
        <taxon>Methanomada group</taxon>
        <taxon>Methanobacteria</taxon>
        <taxon>Methanobacteriales</taxon>
        <taxon>Methanobacteriaceae</taxon>
        <taxon>Methanobrevibacter</taxon>
    </lineage>
</organism>
<dbReference type="Pfam" id="PF00149">
    <property type="entry name" value="Metallophos"/>
    <property type="match status" value="1"/>
</dbReference>
<dbReference type="OrthoDB" id="50367at2157"/>
<keyword evidence="3" id="KW-1185">Reference proteome</keyword>
<gene>
    <name evidence="2" type="primary">cpdA_1</name>
    <name evidence="2" type="ORF">MBCUR_05570</name>
</gene>
<dbReference type="PANTHER" id="PTHR37523">
    <property type="entry name" value="METALLOPHOSPHOESTERASE"/>
    <property type="match status" value="1"/>
</dbReference>
<accession>A0A166CBF1</accession>
<dbReference type="EC" id="3.1.4.17" evidence="2"/>
<protein>
    <submittedName>
        <fullName evidence="2">3',5'-cyclic adenosine monophosphate phosphodiesterase CpdA</fullName>
        <ecNumber evidence="2">3.1.4.17</ecNumber>
    </submittedName>
</protein>
<keyword evidence="2" id="KW-0378">Hydrolase</keyword>
<evidence type="ECO:0000313" key="2">
    <source>
        <dbReference type="EMBL" id="KZX14333.1"/>
    </source>
</evidence>
<proteinExistence type="predicted"/>
<dbReference type="AlphaFoldDB" id="A0A166CBF1"/>
<feature type="domain" description="Calcineurin-like phosphoesterase" evidence="1">
    <location>
        <begin position="1"/>
        <end position="195"/>
    </location>
</feature>
<dbReference type="PANTHER" id="PTHR37523:SF1">
    <property type="entry name" value="CALCINEURIN-LIKE PHOSPHOESTERASE DOMAIN-CONTAINING PROTEIN"/>
    <property type="match status" value="1"/>
</dbReference>
<dbReference type="InterPro" id="IPR029052">
    <property type="entry name" value="Metallo-depent_PP-like"/>
</dbReference>
<dbReference type="STRING" id="49547.MBCUR_05570"/>
<comment type="caution">
    <text evidence="2">The sequence shown here is derived from an EMBL/GenBank/DDBJ whole genome shotgun (WGS) entry which is preliminary data.</text>
</comment>
<evidence type="ECO:0000313" key="3">
    <source>
        <dbReference type="Proteomes" id="UP000077245"/>
    </source>
</evidence>
<sequence length="236" mass="26234">MKVLQISDIHSEINPRLNSYLDENKIDLLIISGDITNFGPSEFAMDYLNELKEKNIDIITIPGNCDTPEAISAIDSSETLSVHNNVVKYKNIIFFAFGGSNPTPFNTPFEFDEDTIYNKIKSLIEKKSIDIADKSFNESIDDVKEDYFKVLLTHAPPFGSGADLIPSGAHVGSTAIEKIIKENNFDINLCGHIHEACSISKINNTIIANPGNLHESHGILFELKKNKLLNIEIVDL</sequence>
<dbReference type="Gene3D" id="3.60.21.10">
    <property type="match status" value="1"/>
</dbReference>
<name>A0A166CBF1_9EURY</name>
<dbReference type="GO" id="GO:0004114">
    <property type="term" value="F:3',5'-cyclic-nucleotide phosphodiesterase activity"/>
    <property type="evidence" value="ECO:0007669"/>
    <property type="project" value="UniProtKB-EC"/>
</dbReference>
<reference evidence="2 3" key="1">
    <citation type="submission" date="2016-04" db="EMBL/GenBank/DDBJ databases">
        <title>Genome sequence of Methanobrevibacter curvatus DSM 11111.</title>
        <authorList>
            <person name="Poehlein A."/>
            <person name="Seedorf H."/>
            <person name="Daniel R."/>
        </authorList>
    </citation>
    <scope>NUCLEOTIDE SEQUENCE [LARGE SCALE GENOMIC DNA]</scope>
    <source>
        <strain evidence="2 3">DSM 11111</strain>
    </source>
</reference>
<dbReference type="InterPro" id="IPR004843">
    <property type="entry name" value="Calcineurin-like_PHP"/>
</dbReference>
<dbReference type="Proteomes" id="UP000077245">
    <property type="component" value="Unassembled WGS sequence"/>
</dbReference>
<dbReference type="EMBL" id="LWMV01000105">
    <property type="protein sequence ID" value="KZX14333.1"/>
    <property type="molecule type" value="Genomic_DNA"/>
</dbReference>
<dbReference type="SUPFAM" id="SSF56300">
    <property type="entry name" value="Metallo-dependent phosphatases"/>
    <property type="match status" value="1"/>
</dbReference>
<dbReference type="PATRIC" id="fig|49547.3.peg.582"/>
<dbReference type="RefSeq" id="WP_067089912.1">
    <property type="nucleotide sequence ID" value="NZ_LWMV01000105.1"/>
</dbReference>